<dbReference type="Proteomes" id="UP000202511">
    <property type="component" value="Segment"/>
</dbReference>
<dbReference type="RefSeq" id="YP_009119188.1">
    <property type="nucleotide sequence ID" value="NC_026440.1"/>
</dbReference>
<dbReference type="KEGG" id="vg:23461870"/>
<proteinExistence type="predicted"/>
<dbReference type="EMBL" id="KP136319">
    <property type="protein sequence ID" value="AJF96953.1"/>
    <property type="molecule type" value="Genomic_DNA"/>
</dbReference>
<name>A0A0B5IW88_9VIRU</name>
<organism evidence="1 2">
    <name type="scientific">Pandoravirus inopinatum</name>
    <dbReference type="NCBI Taxonomy" id="1605721"/>
    <lineage>
        <taxon>Viruses</taxon>
        <taxon>Pandoravirus</taxon>
    </lineage>
</organism>
<sequence length="103" mass="11043">MCNAPIGYTALVKTNPACVDILILFGIISHTGANIWGGGDDPSLSFRPTRQDRLSFVAAIPGDCVRRHERAALASMCRANLAHDAAVALPVWTRPSTPAHQHL</sequence>
<reference evidence="1 2" key="1">
    <citation type="journal article" date="2015" name="Parasitol. Res.">
        <title>Viruses in close associations with free-living amoebae.</title>
        <authorList>
            <person name="Scheid P."/>
        </authorList>
    </citation>
    <scope>NUCLEOTIDE SEQUENCE [LARGE SCALE GENOMIC DNA]</scope>
    <source>
        <strain evidence="1">KlaHel</strain>
    </source>
</reference>
<accession>A0A0B5IW88</accession>
<protein>
    <submittedName>
        <fullName evidence="1">Uncharacterized protein</fullName>
    </submittedName>
</protein>
<evidence type="ECO:0000313" key="2">
    <source>
        <dbReference type="Proteomes" id="UP000202511"/>
    </source>
</evidence>
<dbReference type="GeneID" id="23461870"/>
<evidence type="ECO:0000313" key="1">
    <source>
        <dbReference type="EMBL" id="AJF96953.1"/>
    </source>
</evidence>